<dbReference type="KEGG" id="sus:Acid_5420"/>
<dbReference type="HOGENOM" id="CLU_047251_1_0_0"/>
<proteinExistence type="predicted"/>
<dbReference type="PANTHER" id="PTHR14226:SF29">
    <property type="entry name" value="NEUROPATHY TARGET ESTERASE SWS"/>
    <property type="match status" value="1"/>
</dbReference>
<evidence type="ECO:0000259" key="5">
    <source>
        <dbReference type="PROSITE" id="PS51635"/>
    </source>
</evidence>
<dbReference type="OrthoDB" id="9770965at2"/>
<accession>Q01VE8</accession>
<dbReference type="eggNOG" id="COG1752">
    <property type="taxonomic scope" value="Bacteria"/>
</dbReference>
<dbReference type="AlphaFoldDB" id="Q01VE8"/>
<sequence>MRALRQARNFVSVLRRVSGARIRSSENVRIGLALGGGFARGIAHTGVLNVFQREGIPIHCITGVSSGSIVAGAFASGAAPDEIARAGCAMRFGDIACWRLCRMGLAASERMANFLERLLKRHRFEHMAMPLGILATDLGTGESVTFRDSGDVFLPIRASCSYPGLFQPVRWEGRLLVDGAMTMEIPALLARQLGATHVISVHLPVEPGGVPPSNVFQVVNRCFQILQTQTEDGWRRYSDLVIAPDVRTVDWDGFECGPNLIKAGEAVAEAALPTIRRWFPQARTEEKELPPEVAPDSLIA</sequence>
<feature type="domain" description="PNPLA" evidence="5">
    <location>
        <begin position="32"/>
        <end position="191"/>
    </location>
</feature>
<dbReference type="EMBL" id="CP000473">
    <property type="protein sequence ID" value="ABJ86367.1"/>
    <property type="molecule type" value="Genomic_DNA"/>
</dbReference>
<feature type="short sequence motif" description="GXSXG" evidence="4">
    <location>
        <begin position="63"/>
        <end position="67"/>
    </location>
</feature>
<protein>
    <submittedName>
        <fullName evidence="6">Patatin</fullName>
    </submittedName>
</protein>
<dbReference type="GO" id="GO:0016787">
    <property type="term" value="F:hydrolase activity"/>
    <property type="evidence" value="ECO:0007669"/>
    <property type="project" value="UniProtKB-UniRule"/>
</dbReference>
<organism evidence="6">
    <name type="scientific">Solibacter usitatus (strain Ellin6076)</name>
    <dbReference type="NCBI Taxonomy" id="234267"/>
    <lineage>
        <taxon>Bacteria</taxon>
        <taxon>Pseudomonadati</taxon>
        <taxon>Acidobacteriota</taxon>
        <taxon>Terriglobia</taxon>
        <taxon>Bryobacterales</taxon>
        <taxon>Solibacteraceae</taxon>
        <taxon>Candidatus Solibacter</taxon>
    </lineage>
</organism>
<dbReference type="Pfam" id="PF01734">
    <property type="entry name" value="Patatin"/>
    <property type="match status" value="1"/>
</dbReference>
<dbReference type="InParanoid" id="Q01VE8"/>
<evidence type="ECO:0000256" key="3">
    <source>
        <dbReference type="ARBA" id="ARBA00023098"/>
    </source>
</evidence>
<dbReference type="InterPro" id="IPR016035">
    <property type="entry name" value="Acyl_Trfase/lysoPLipase"/>
</dbReference>
<comment type="caution">
    <text evidence="4">Lacks conserved residue(s) required for the propagation of feature annotation.</text>
</comment>
<dbReference type="InterPro" id="IPR002641">
    <property type="entry name" value="PNPLA_dom"/>
</dbReference>
<dbReference type="SUPFAM" id="SSF52151">
    <property type="entry name" value="FabD/lysophospholipase-like"/>
    <property type="match status" value="1"/>
</dbReference>
<dbReference type="GO" id="GO:0016042">
    <property type="term" value="P:lipid catabolic process"/>
    <property type="evidence" value="ECO:0007669"/>
    <property type="project" value="UniProtKB-UniRule"/>
</dbReference>
<dbReference type="InterPro" id="IPR050301">
    <property type="entry name" value="NTE"/>
</dbReference>
<dbReference type="FunCoup" id="Q01VE8">
    <property type="interactions" value="65"/>
</dbReference>
<feature type="active site" description="Proton acceptor" evidence="4">
    <location>
        <position position="178"/>
    </location>
</feature>
<keyword evidence="3 4" id="KW-0443">Lipid metabolism</keyword>
<keyword evidence="1 4" id="KW-0378">Hydrolase</keyword>
<gene>
    <name evidence="6" type="ordered locus">Acid_5420</name>
</gene>
<keyword evidence="2 4" id="KW-0442">Lipid degradation</keyword>
<name>Q01VE8_SOLUE</name>
<evidence type="ECO:0000256" key="2">
    <source>
        <dbReference type="ARBA" id="ARBA00022963"/>
    </source>
</evidence>
<feature type="short sequence motif" description="DGA/G" evidence="4">
    <location>
        <begin position="178"/>
        <end position="180"/>
    </location>
</feature>
<dbReference type="PANTHER" id="PTHR14226">
    <property type="entry name" value="NEUROPATHY TARGET ESTERASE/SWISS CHEESE D.MELANOGASTER"/>
    <property type="match status" value="1"/>
</dbReference>
<evidence type="ECO:0000256" key="4">
    <source>
        <dbReference type="PROSITE-ProRule" id="PRU01161"/>
    </source>
</evidence>
<reference evidence="6" key="1">
    <citation type="submission" date="2006-10" db="EMBL/GenBank/DDBJ databases">
        <title>Complete sequence of Solibacter usitatus Ellin6076.</title>
        <authorList>
            <consortium name="US DOE Joint Genome Institute"/>
            <person name="Copeland A."/>
            <person name="Lucas S."/>
            <person name="Lapidus A."/>
            <person name="Barry K."/>
            <person name="Detter J.C."/>
            <person name="Glavina del Rio T."/>
            <person name="Hammon N."/>
            <person name="Israni S."/>
            <person name="Dalin E."/>
            <person name="Tice H."/>
            <person name="Pitluck S."/>
            <person name="Thompson L.S."/>
            <person name="Brettin T."/>
            <person name="Bruce D."/>
            <person name="Han C."/>
            <person name="Tapia R."/>
            <person name="Gilna P."/>
            <person name="Schmutz J."/>
            <person name="Larimer F."/>
            <person name="Land M."/>
            <person name="Hauser L."/>
            <person name="Kyrpides N."/>
            <person name="Mikhailova N."/>
            <person name="Janssen P.H."/>
            <person name="Kuske C.R."/>
            <person name="Richardson P."/>
        </authorList>
    </citation>
    <scope>NUCLEOTIDE SEQUENCE</scope>
    <source>
        <strain evidence="6">Ellin6076</strain>
    </source>
</reference>
<evidence type="ECO:0000313" key="6">
    <source>
        <dbReference type="EMBL" id="ABJ86367.1"/>
    </source>
</evidence>
<feature type="active site" description="Nucleophile" evidence="4">
    <location>
        <position position="65"/>
    </location>
</feature>
<evidence type="ECO:0000256" key="1">
    <source>
        <dbReference type="ARBA" id="ARBA00022801"/>
    </source>
</evidence>
<dbReference type="Gene3D" id="3.40.1090.10">
    <property type="entry name" value="Cytosolic phospholipase A2 catalytic domain"/>
    <property type="match status" value="2"/>
</dbReference>
<dbReference type="PROSITE" id="PS51635">
    <property type="entry name" value="PNPLA"/>
    <property type="match status" value="1"/>
</dbReference>